<dbReference type="EMBL" id="LAZR01000314">
    <property type="protein sequence ID" value="KKN75145.1"/>
    <property type="molecule type" value="Genomic_DNA"/>
</dbReference>
<comment type="caution">
    <text evidence="1">The sequence shown here is derived from an EMBL/GenBank/DDBJ whole genome shotgun (WGS) entry which is preliminary data.</text>
</comment>
<reference evidence="1" key="1">
    <citation type="journal article" date="2015" name="Nature">
        <title>Complex archaea that bridge the gap between prokaryotes and eukaryotes.</title>
        <authorList>
            <person name="Spang A."/>
            <person name="Saw J.H."/>
            <person name="Jorgensen S.L."/>
            <person name="Zaremba-Niedzwiedzka K."/>
            <person name="Martijn J."/>
            <person name="Lind A.E."/>
            <person name="van Eijk R."/>
            <person name="Schleper C."/>
            <person name="Guy L."/>
            <person name="Ettema T.J."/>
        </authorList>
    </citation>
    <scope>NUCLEOTIDE SEQUENCE</scope>
</reference>
<dbReference type="AlphaFoldDB" id="A0A0F9T1I0"/>
<evidence type="ECO:0000313" key="1">
    <source>
        <dbReference type="EMBL" id="KKN75145.1"/>
    </source>
</evidence>
<name>A0A0F9T1I0_9ZZZZ</name>
<organism evidence="1">
    <name type="scientific">marine sediment metagenome</name>
    <dbReference type="NCBI Taxonomy" id="412755"/>
    <lineage>
        <taxon>unclassified sequences</taxon>
        <taxon>metagenomes</taxon>
        <taxon>ecological metagenomes</taxon>
    </lineage>
</organism>
<sequence length="152" mass="16297">MPFDANLVLADTTLDWTFNNLVTNDYGTPTSTNRNSGGFAVIDLLAVSGTSKNGLAVIFVADETALNTDDALTLKLQVSDAVAFGSGVETLALFEVNGATQGIIIGSETPVTVVRRFTVPFKRYIRVDASCVSGDNFKTCQVLLAPWPFWTL</sequence>
<gene>
    <name evidence="1" type="ORF">LCGC14_0383040</name>
</gene>
<accession>A0A0F9T1I0</accession>
<protein>
    <submittedName>
        <fullName evidence="1">Uncharacterized protein</fullName>
    </submittedName>
</protein>
<proteinExistence type="predicted"/>